<sequence length="68" mass="6965">MPMITGMLIVLGDKSWLPVREGLVLLRQNRSCFLAVGASSASSSTVLASSASSFGRGGGDGPGIGRRQ</sequence>
<evidence type="ECO:0000313" key="2">
    <source>
        <dbReference type="EMBL" id="TKW02618.1"/>
    </source>
</evidence>
<accession>A0A4U6TJH6</accession>
<evidence type="ECO:0000313" key="3">
    <source>
        <dbReference type="Proteomes" id="UP000298652"/>
    </source>
</evidence>
<protein>
    <submittedName>
        <fullName evidence="2">Uncharacterized protein</fullName>
    </submittedName>
</protein>
<reference evidence="2" key="1">
    <citation type="submission" date="2019-03" db="EMBL/GenBank/DDBJ databases">
        <title>WGS assembly of Setaria viridis.</title>
        <authorList>
            <person name="Huang P."/>
            <person name="Jenkins J."/>
            <person name="Grimwood J."/>
            <person name="Barry K."/>
            <person name="Healey A."/>
            <person name="Mamidi S."/>
            <person name="Sreedasyam A."/>
            <person name="Shu S."/>
            <person name="Feldman M."/>
            <person name="Wu J."/>
            <person name="Yu Y."/>
            <person name="Chen C."/>
            <person name="Johnson J."/>
            <person name="Rokhsar D."/>
            <person name="Baxter I."/>
            <person name="Schmutz J."/>
            <person name="Brutnell T."/>
            <person name="Kellogg E."/>
        </authorList>
    </citation>
    <scope>NUCLEOTIDE SEQUENCE [LARGE SCALE GENOMIC DNA]</scope>
</reference>
<feature type="compositionally biased region" description="Gly residues" evidence="1">
    <location>
        <begin position="55"/>
        <end position="68"/>
    </location>
</feature>
<dbReference type="AlphaFoldDB" id="A0A4U6TJH6"/>
<dbReference type="EMBL" id="CM016559">
    <property type="protein sequence ID" value="TKW02618.1"/>
    <property type="molecule type" value="Genomic_DNA"/>
</dbReference>
<dbReference type="Gramene" id="TKW02618">
    <property type="protein sequence ID" value="TKW02618"/>
    <property type="gene ID" value="SEVIR_8G252200v2"/>
</dbReference>
<keyword evidence="3" id="KW-1185">Reference proteome</keyword>
<feature type="region of interest" description="Disordered" evidence="1">
    <location>
        <begin position="39"/>
        <end position="68"/>
    </location>
</feature>
<proteinExistence type="predicted"/>
<feature type="compositionally biased region" description="Low complexity" evidence="1">
    <location>
        <begin position="39"/>
        <end position="54"/>
    </location>
</feature>
<evidence type="ECO:0000256" key="1">
    <source>
        <dbReference type="SAM" id="MobiDB-lite"/>
    </source>
</evidence>
<organism evidence="2 3">
    <name type="scientific">Setaria viridis</name>
    <name type="common">Green bristlegrass</name>
    <name type="synonym">Setaria italica subsp. viridis</name>
    <dbReference type="NCBI Taxonomy" id="4556"/>
    <lineage>
        <taxon>Eukaryota</taxon>
        <taxon>Viridiplantae</taxon>
        <taxon>Streptophyta</taxon>
        <taxon>Embryophyta</taxon>
        <taxon>Tracheophyta</taxon>
        <taxon>Spermatophyta</taxon>
        <taxon>Magnoliopsida</taxon>
        <taxon>Liliopsida</taxon>
        <taxon>Poales</taxon>
        <taxon>Poaceae</taxon>
        <taxon>PACMAD clade</taxon>
        <taxon>Panicoideae</taxon>
        <taxon>Panicodae</taxon>
        <taxon>Paniceae</taxon>
        <taxon>Cenchrinae</taxon>
        <taxon>Setaria</taxon>
    </lineage>
</organism>
<name>A0A4U6TJH6_SETVI</name>
<gene>
    <name evidence="2" type="ORF">SEVIR_8G252200v2</name>
</gene>
<dbReference type="Proteomes" id="UP000298652">
    <property type="component" value="Chromosome 8"/>
</dbReference>